<keyword evidence="9" id="KW-0539">Nucleus</keyword>
<evidence type="ECO:0000256" key="6">
    <source>
        <dbReference type="ARBA" id="ARBA00023015"/>
    </source>
</evidence>
<dbReference type="EnsemblMetazoa" id="LLOJ002837-RA">
    <property type="protein sequence ID" value="LLOJ002837-PA"/>
    <property type="gene ID" value="LLOJ002837"/>
</dbReference>
<dbReference type="GO" id="GO:0003682">
    <property type="term" value="F:chromatin binding"/>
    <property type="evidence" value="ECO:0007669"/>
    <property type="project" value="TreeGrafter"/>
</dbReference>
<dbReference type="PANTHER" id="PTHR12693:SF3">
    <property type="entry name" value="MENIN"/>
    <property type="match status" value="1"/>
</dbReference>
<evidence type="ECO:0000256" key="1">
    <source>
        <dbReference type="ARBA" id="ARBA00004123"/>
    </source>
</evidence>
<evidence type="ECO:0000256" key="4">
    <source>
        <dbReference type="ARBA" id="ARBA00022553"/>
    </source>
</evidence>
<keyword evidence="6" id="KW-0805">Transcription regulation</keyword>
<reference evidence="13" key="1">
    <citation type="submission" date="2012-05" db="EMBL/GenBank/DDBJ databases">
        <title>Whole Genome Assembly of Lutzomyia longipalpis.</title>
        <authorList>
            <person name="Richards S."/>
            <person name="Qu C."/>
            <person name="Dillon R."/>
            <person name="Worley K."/>
            <person name="Scherer S."/>
            <person name="Batterton M."/>
            <person name="Taylor A."/>
            <person name="Hawes A."/>
            <person name="Hernandez B."/>
            <person name="Kovar C."/>
            <person name="Mandapat C."/>
            <person name="Pham C."/>
            <person name="Qu C."/>
            <person name="Jing C."/>
            <person name="Bess C."/>
            <person name="Bandaranaike D."/>
            <person name="Ngo D."/>
            <person name="Ongeri F."/>
            <person name="Arias F."/>
            <person name="Lara F."/>
            <person name="Weissenberger G."/>
            <person name="Kamau G."/>
            <person name="Han H."/>
            <person name="Shen H."/>
            <person name="Dinh H."/>
            <person name="Khalil I."/>
            <person name="Jones J."/>
            <person name="Shafer J."/>
            <person name="Jayaseelan J."/>
            <person name="Quiroz J."/>
            <person name="Blankenburg K."/>
            <person name="Nguyen L."/>
            <person name="Jackson L."/>
            <person name="Francisco L."/>
            <person name="Tang L.-Y."/>
            <person name="Pu L.-L."/>
            <person name="Perales L."/>
            <person name="Lorensuhewa L."/>
            <person name="Munidasa M."/>
            <person name="Coyle M."/>
            <person name="Taylor M."/>
            <person name="Puazo M."/>
            <person name="Firestine M."/>
            <person name="Scheel M."/>
            <person name="Javaid M."/>
            <person name="Wang M."/>
            <person name="Li M."/>
            <person name="Tabassum N."/>
            <person name="Saada N."/>
            <person name="Osuji N."/>
            <person name="Aqrawi P."/>
            <person name="Fu Q."/>
            <person name="Thornton R."/>
            <person name="Raj R."/>
            <person name="Goodspeed R."/>
            <person name="Mata R."/>
            <person name="Najjar R."/>
            <person name="Gubbala S."/>
            <person name="Lee S."/>
            <person name="Denson S."/>
            <person name="Patil S."/>
            <person name="Macmil S."/>
            <person name="Qi S."/>
            <person name="Matskevitch T."/>
            <person name="Palculict T."/>
            <person name="Mathew T."/>
            <person name="Vee V."/>
            <person name="Velamala V."/>
            <person name="Korchina V."/>
            <person name="Cai W."/>
            <person name="Liu W."/>
            <person name="Dai W."/>
            <person name="Zou X."/>
            <person name="Zhu Y."/>
            <person name="Zhang Y."/>
            <person name="Wu Y.-Q."/>
            <person name="Xin Y."/>
            <person name="Nazarath L."/>
            <person name="Kovar C."/>
            <person name="Han Y."/>
            <person name="Muzny D."/>
            <person name="Gibbs R."/>
        </authorList>
    </citation>
    <scope>NUCLEOTIDE SEQUENCE [LARGE SCALE GENOMIC DNA]</scope>
    <source>
        <strain evidence="13">Jacobina</strain>
    </source>
</reference>
<feature type="compositionally biased region" description="Basic and acidic residues" evidence="10">
    <location>
        <begin position="579"/>
        <end position="588"/>
    </location>
</feature>
<keyword evidence="4" id="KW-0597">Phosphoprotein</keyword>
<dbReference type="Pfam" id="PF05053">
    <property type="entry name" value="Menin"/>
    <property type="match status" value="2"/>
</dbReference>
<dbReference type="PANTHER" id="PTHR12693">
    <property type="entry name" value="MENIN"/>
    <property type="match status" value="1"/>
</dbReference>
<dbReference type="GO" id="GO:0000976">
    <property type="term" value="F:transcription cis-regulatory region binding"/>
    <property type="evidence" value="ECO:0007669"/>
    <property type="project" value="TreeGrafter"/>
</dbReference>
<name>A0A1B0CER7_LUTLO</name>
<evidence type="ECO:0000256" key="3">
    <source>
        <dbReference type="ARBA" id="ARBA00022491"/>
    </source>
</evidence>
<reference evidence="12" key="3">
    <citation type="submission" date="2020-05" db="UniProtKB">
        <authorList>
            <consortium name="EnsemblMetazoa"/>
        </authorList>
    </citation>
    <scope>IDENTIFICATION</scope>
    <source>
        <strain evidence="12">Jacobina</strain>
    </source>
</reference>
<feature type="compositionally biased region" description="Basic and acidic residues" evidence="10">
    <location>
        <begin position="443"/>
        <end position="456"/>
    </location>
</feature>
<dbReference type="GO" id="GO:0006325">
    <property type="term" value="P:chromatin organization"/>
    <property type="evidence" value="ECO:0007669"/>
    <property type="project" value="UniProtKB-KW"/>
</dbReference>
<dbReference type="CDD" id="cd14456">
    <property type="entry name" value="Menin"/>
    <property type="match status" value="1"/>
</dbReference>
<evidence type="ECO:0000256" key="2">
    <source>
        <dbReference type="ARBA" id="ARBA00021162"/>
    </source>
</evidence>
<feature type="region of interest" description="Disordered" evidence="10">
    <location>
        <begin position="630"/>
        <end position="684"/>
    </location>
</feature>
<reference evidence="11" key="2">
    <citation type="journal article" date="2020" name="BMC">
        <title>Leishmania infection induces a limited differential gene expression in the sand fly midgut.</title>
        <authorList>
            <person name="Coutinho-Abreu I.V."/>
            <person name="Serafim T.D."/>
            <person name="Meneses C."/>
            <person name="Kamhawi S."/>
            <person name="Oliveira F."/>
            <person name="Valenzuela J.G."/>
        </authorList>
    </citation>
    <scope>NUCLEOTIDE SEQUENCE</scope>
    <source>
        <strain evidence="11">Jacobina</strain>
        <tissue evidence="11">Midgut</tissue>
    </source>
</reference>
<keyword evidence="3" id="KW-0678">Repressor</keyword>
<proteinExistence type="predicted"/>
<dbReference type="GO" id="GO:0000785">
    <property type="term" value="C:chromatin"/>
    <property type="evidence" value="ECO:0007669"/>
    <property type="project" value="TreeGrafter"/>
</dbReference>
<dbReference type="GO" id="GO:0008285">
    <property type="term" value="P:negative regulation of cell population proliferation"/>
    <property type="evidence" value="ECO:0007669"/>
    <property type="project" value="TreeGrafter"/>
</dbReference>
<keyword evidence="5" id="KW-0156">Chromatin regulator</keyword>
<dbReference type="GO" id="GO:0045786">
    <property type="term" value="P:negative regulation of cell cycle"/>
    <property type="evidence" value="ECO:0007669"/>
    <property type="project" value="TreeGrafter"/>
</dbReference>
<evidence type="ECO:0000256" key="8">
    <source>
        <dbReference type="ARBA" id="ARBA00023163"/>
    </source>
</evidence>
<dbReference type="EMBL" id="AJWK01009129">
    <property type="status" value="NOT_ANNOTATED_CDS"/>
    <property type="molecule type" value="Genomic_DNA"/>
</dbReference>
<dbReference type="Proteomes" id="UP000092461">
    <property type="component" value="Unassembled WGS sequence"/>
</dbReference>
<dbReference type="EMBL" id="GITU01009972">
    <property type="protein sequence ID" value="MBC1178675.1"/>
    <property type="molecule type" value="Transcribed_RNA"/>
</dbReference>
<dbReference type="AlphaFoldDB" id="A0A1B0CER7"/>
<accession>A0A1B0CER7</accession>
<dbReference type="InterPro" id="IPR007747">
    <property type="entry name" value="Menin"/>
</dbReference>
<protein>
    <recommendedName>
        <fullName evidence="2">Menin</fullName>
    </recommendedName>
</protein>
<organism evidence="12 13">
    <name type="scientific">Lutzomyia longipalpis</name>
    <name type="common">Sand fly</name>
    <dbReference type="NCBI Taxonomy" id="7200"/>
    <lineage>
        <taxon>Eukaryota</taxon>
        <taxon>Metazoa</taxon>
        <taxon>Ecdysozoa</taxon>
        <taxon>Arthropoda</taxon>
        <taxon>Hexapoda</taxon>
        <taxon>Insecta</taxon>
        <taxon>Pterygota</taxon>
        <taxon>Neoptera</taxon>
        <taxon>Endopterygota</taxon>
        <taxon>Diptera</taxon>
        <taxon>Nematocera</taxon>
        <taxon>Psychodoidea</taxon>
        <taxon>Psychodidae</taxon>
        <taxon>Lutzomyia</taxon>
        <taxon>Lutzomyia</taxon>
    </lineage>
</organism>
<dbReference type="GO" id="GO:0006357">
    <property type="term" value="P:regulation of transcription by RNA polymerase II"/>
    <property type="evidence" value="ECO:0007669"/>
    <property type="project" value="TreeGrafter"/>
</dbReference>
<dbReference type="GO" id="GO:0035097">
    <property type="term" value="C:histone methyltransferase complex"/>
    <property type="evidence" value="ECO:0007669"/>
    <property type="project" value="TreeGrafter"/>
</dbReference>
<keyword evidence="7" id="KW-0238">DNA-binding</keyword>
<evidence type="ECO:0000313" key="11">
    <source>
        <dbReference type="EMBL" id="MBC1178675.1"/>
    </source>
</evidence>
<evidence type="ECO:0000256" key="9">
    <source>
        <dbReference type="ARBA" id="ARBA00023242"/>
    </source>
</evidence>
<feature type="compositionally biased region" description="Basic and acidic residues" evidence="10">
    <location>
        <begin position="541"/>
        <end position="570"/>
    </location>
</feature>
<evidence type="ECO:0000313" key="12">
    <source>
        <dbReference type="EnsemblMetazoa" id="LLOJ002837-PA"/>
    </source>
</evidence>
<keyword evidence="13" id="KW-1185">Reference proteome</keyword>
<evidence type="ECO:0000256" key="5">
    <source>
        <dbReference type="ARBA" id="ARBA00022853"/>
    </source>
</evidence>
<evidence type="ECO:0000256" key="10">
    <source>
        <dbReference type="SAM" id="MobiDB-lite"/>
    </source>
</evidence>
<sequence>MASVLGEEVVRFFPLRSSQDVVDLFRHQLERNSDGPDLTLLSIVTGIIENTLTRGRGAEVGTAQGVEELSNFPVIPIEAVEECTPGVCDARTDKKVSDVIWNSLIRSSYKDRAHLQSLYSYLAHNKLDCFGVAFAVVAGCQILGYSDVHLAISEDHAWVVFGRTQDETIEVTWHGKGFEDKRGQPVSAGVESQSWLYLCGHPVICTRHMEVVALVLAINPSLSITSACLEVTELQQQLLWLLYDMGHMEKYPMGLGSLGELEEMCQTDKRPASEELYEESVQSARTYYKNYHVYPYTYQGGYYYRKNLYKSAFAAWANAGDVIRLYIYSRDDEEIYKELLDIANEQIPLIMKTESSGHSAHSILRDPQCFANLLRFYDGICQWEEGSLTPILYIGWAKPLVNTISKFDYDIRSQVTINCASDEEDLLSSIAIVNRKEATKHHMFEESLEEKRRRDGMNNNLITPGKEDKGDGGRIAKRMGVRMWQNFRQHLRPSRRRVGRKFSIRIFLLQGGGQPFTETQQTPPNEAEKSVDEVKICPPPKVEEVKKDESLEKGKVDKEASEKAKLEAELKTPTCGDPVKNDGPKFEPKDDEDELRPKRPVIMLYSHKMKGLKDLLLAEKLNTHAISLQVTAQSQVGGKKGRGGVFSSSHGGSNLSHSVSIGSSSSFDSEISGGSSRPKRSRRE</sequence>
<feature type="compositionally biased region" description="Low complexity" evidence="10">
    <location>
        <begin position="647"/>
        <end position="676"/>
    </location>
</feature>
<feature type="region of interest" description="Disordered" evidence="10">
    <location>
        <begin position="541"/>
        <end position="596"/>
    </location>
</feature>
<dbReference type="VEuPathDB" id="VectorBase:LLOJ002837"/>
<dbReference type="VEuPathDB" id="VectorBase:LLONM1_001331"/>
<feature type="region of interest" description="Disordered" evidence="10">
    <location>
        <begin position="513"/>
        <end position="532"/>
    </location>
</feature>
<evidence type="ECO:0000256" key="7">
    <source>
        <dbReference type="ARBA" id="ARBA00023125"/>
    </source>
</evidence>
<feature type="region of interest" description="Disordered" evidence="10">
    <location>
        <begin position="443"/>
        <end position="473"/>
    </location>
</feature>
<keyword evidence="8" id="KW-0804">Transcription</keyword>
<evidence type="ECO:0000313" key="13">
    <source>
        <dbReference type="Proteomes" id="UP000092461"/>
    </source>
</evidence>
<dbReference type="GO" id="GO:0000403">
    <property type="term" value="F:Y-form DNA binding"/>
    <property type="evidence" value="ECO:0007669"/>
    <property type="project" value="TreeGrafter"/>
</dbReference>
<comment type="subcellular location">
    <subcellularLocation>
        <location evidence="1">Nucleus</location>
    </subcellularLocation>
</comment>